<dbReference type="InterPro" id="IPR015424">
    <property type="entry name" value="PyrdxlP-dep_Trfase"/>
</dbReference>
<evidence type="ECO:0000256" key="7">
    <source>
        <dbReference type="RuleBase" id="RU000383"/>
    </source>
</evidence>
<keyword evidence="7" id="KW-0195">Cyclin</keyword>
<dbReference type="InterPro" id="IPR006671">
    <property type="entry name" value="Cyclin_N"/>
</dbReference>
<dbReference type="InterPro" id="IPR050477">
    <property type="entry name" value="GrpII_AminoAcid_Decarb"/>
</dbReference>
<dbReference type="GO" id="GO:0008117">
    <property type="term" value="F:sphinganine-1-phosphate aldolase activity"/>
    <property type="evidence" value="ECO:0007669"/>
    <property type="project" value="UniProtKB-EC"/>
</dbReference>
<evidence type="ECO:0000256" key="8">
    <source>
        <dbReference type="SAM" id="MobiDB-lite"/>
    </source>
</evidence>
<dbReference type="SMART" id="SM00385">
    <property type="entry name" value="CYCLIN"/>
    <property type="match status" value="1"/>
</dbReference>
<gene>
    <name evidence="10" type="primary">DPL1</name>
    <name evidence="10" type="ORF">PMZ80_003745</name>
</gene>
<sequence length="1496" mass="166292">MAKRKSQQTRKQQKSAHYRPYPNISSANSEPIRSRLDRSRSVEEEQKDESGGALNQESTFLAEPSANVSAIEDLRPDDPSLPLPPHPDRLANLPASIQDHFQSVLNFQNVSAVTDGPQPQAQDMMNANGNHQQYRQPQQPHGQRHNRNHVNDVATPITSVPNGMRNHIQVAKPFVFYQAIEGCLHDLGVSQAREDNIRLAGVQWIENVRKALKLPVRTFDTAVIYYHKFRLSHADNEYSFVDAAAAALFAACKIEDTLKKSRDILCAAHNLKVPSRADHLSSDDPMFEHQSRTIIGLERLMLEASSFDFRNRHPQALLVKLAKHYGLERHSAITKTAYLISIDLYRTFAPLKQSTAAMAFACLELAGRLHGQEMEAIVSGRDYARWSIERSMVTETLLDLLDLYTHYRNSTSVGPHFPIDAFLEIRIPLNEELNSRRIPRYTEYVDPNELGKKADPAGYAGAATNGVLSNLNGLPPNGRLKASPTSPATPITPGTPGIRRKAGERGKEGTVRFMLNPDREREEKVITTQYAPLLASMRRRRMLSIPLIWVQAGPEKRIISAKASGRDSLAMLDNLPEGSTLPGEVVNLIAKQTLLPEWNPDVVSDEIQATRLDFSLINVSKSTRAATLKALAEDTVFVRLTYSNCEYCPPCRDFWTKMKHSDPFRNKLGSFFPDILPTGFPIGELQAANGLLMSTIDIDVSPHSGCAKTNCVDSKGFQVSKLNVLAMCHTIQAHLDYYTDIDIFCMPVAKKTVEPMKNTLLDMAHLVRGTNQCTVKLHGLPDAHSLSDTLNTALISTNYQLAFGERLCVWEHQLQHIKDILADGIPTHQIFPLIQSLTSKEENDLFMRSFLVDESFPGAIPRATPEESTRFTRIRLQFYTLYFNGLAEYFLRKPNTRPTQRHPLLAYSQGEYDWEWDTKSGLKQAITHASREDADSEIKALACAALTARAQLIRQIFLVLFVFRLLRNSFYFLRGHGVLGSLSIFYNALYKRLYHMFLSLPGIRSKVDKQIASATKELEDKLTGFGPDTNRYRKLPKEPWTPEQLKTELTQLSNLKRTRWEEGKVSGAVYHGGDELLNIQAEAMKLFSVSNPIHADVFPAVRKMEAEIVAMVLSMFNAPDHAAGATTSGGTESILMACLSARNKAKAERRVSYPEMIIPSTAHAAFHKAGQYFGITVHLVHCAAPDYTVPINKVRRLINPNTILLVGSAPNYPHGNVDDIPALSRLAIQHKLPLHVDCCLGSFLMPCLAKAGFPSPYAESGGFDFALPGVTSISVDTHKYGFAPKGNSCILYRNKSLRQYQYFISPDWSGGVYGSPSIAGSRAGALIAGAWASMMAVGEKGYIDATHKIVSTRITVQNAIKEHPVLKETLSVMGDPMVSVIAFESKDKPIDIYDIADAMSAKGWHLNSVQDPPGLHVAVTMPMTRDGAVDNLIEDLVAVVRTEKERVVEQMTGGTGAGLERKRGRQAQLYGVAGSLPDKSVVERMVVAYLDTLYLA</sequence>
<dbReference type="GeneID" id="89997194"/>
<dbReference type="SUPFAM" id="SSF53383">
    <property type="entry name" value="PLP-dependent transferases"/>
    <property type="match status" value="1"/>
</dbReference>
<dbReference type="InterPro" id="IPR013763">
    <property type="entry name" value="Cyclin-like_dom"/>
</dbReference>
<reference evidence="10 11" key="1">
    <citation type="journal article" date="2023" name="Res Sq">
        <title>Genomic and morphological characterization of Knufia obscura isolated from the Mars 2020 spacecraft assembly facility.</title>
        <authorList>
            <person name="Chander A.M."/>
            <person name="Teixeira M.M."/>
            <person name="Singh N.K."/>
            <person name="Williams M.P."/>
            <person name="Parker C.W."/>
            <person name="Leo P."/>
            <person name="Stajich J.E."/>
            <person name="Torok T."/>
            <person name="Tighe S."/>
            <person name="Mason C.E."/>
            <person name="Venkateswaran K."/>
        </authorList>
    </citation>
    <scope>NUCLEOTIDE SEQUENCE [LARGE SCALE GENOMIC DNA]</scope>
    <source>
        <strain evidence="10 11">CCFEE 5817</strain>
    </source>
</reference>
<dbReference type="PANTHER" id="PTHR42735:SF6">
    <property type="entry name" value="SPHINGOSINE-1-PHOSPHATE LYASE 1"/>
    <property type="match status" value="1"/>
</dbReference>
<dbReference type="Gene3D" id="3.90.1150.10">
    <property type="entry name" value="Aspartate Aminotransferase, domain 1"/>
    <property type="match status" value="1"/>
</dbReference>
<evidence type="ECO:0000256" key="3">
    <source>
        <dbReference type="ARBA" id="ARBA00023239"/>
    </source>
</evidence>
<proteinExistence type="inferred from homology"/>
<evidence type="ECO:0000313" key="11">
    <source>
        <dbReference type="Proteomes" id="UP001334248"/>
    </source>
</evidence>
<dbReference type="Gene3D" id="3.40.640.10">
    <property type="entry name" value="Type I PLP-dependent aspartate aminotransferase-like (Major domain)"/>
    <property type="match status" value="1"/>
</dbReference>
<dbReference type="PANTHER" id="PTHR42735">
    <property type="match status" value="1"/>
</dbReference>
<dbReference type="Pfam" id="PF00134">
    <property type="entry name" value="Cyclin_N"/>
    <property type="match status" value="1"/>
</dbReference>
<evidence type="ECO:0000256" key="2">
    <source>
        <dbReference type="ARBA" id="ARBA00022898"/>
    </source>
</evidence>
<evidence type="ECO:0000259" key="9">
    <source>
        <dbReference type="SMART" id="SM00385"/>
    </source>
</evidence>
<dbReference type="EMBL" id="JAVHJV010000003">
    <property type="protein sequence ID" value="KAK5944463.1"/>
    <property type="molecule type" value="Genomic_DNA"/>
</dbReference>
<feature type="region of interest" description="Disordered" evidence="8">
    <location>
        <begin position="478"/>
        <end position="503"/>
    </location>
</feature>
<comment type="caution">
    <text evidence="10">The sequence shown here is derived from an EMBL/GenBank/DDBJ whole genome shotgun (WGS) entry which is preliminary data.</text>
</comment>
<keyword evidence="3 10" id="KW-0456">Lyase</keyword>
<comment type="similarity">
    <text evidence="4">Belongs to the group II decarboxylase family. Sphingosine-1-phosphate lyase subfamily.</text>
</comment>
<dbReference type="RefSeq" id="XP_064732553.1">
    <property type="nucleotide sequence ID" value="XM_064872173.1"/>
</dbReference>
<dbReference type="InterPro" id="IPR015421">
    <property type="entry name" value="PyrdxlP-dep_Trfase_major"/>
</dbReference>
<evidence type="ECO:0000256" key="1">
    <source>
        <dbReference type="ARBA" id="ARBA00001933"/>
    </source>
</evidence>
<organism evidence="10 11">
    <name type="scientific">Knufia obscura</name>
    <dbReference type="NCBI Taxonomy" id="1635080"/>
    <lineage>
        <taxon>Eukaryota</taxon>
        <taxon>Fungi</taxon>
        <taxon>Dikarya</taxon>
        <taxon>Ascomycota</taxon>
        <taxon>Pezizomycotina</taxon>
        <taxon>Eurotiomycetes</taxon>
        <taxon>Chaetothyriomycetidae</taxon>
        <taxon>Chaetothyriales</taxon>
        <taxon>Trichomeriaceae</taxon>
        <taxon>Knufia</taxon>
    </lineage>
</organism>
<comment type="cofactor">
    <cofactor evidence="1">
        <name>pyridoxal 5'-phosphate</name>
        <dbReference type="ChEBI" id="CHEBI:597326"/>
    </cofactor>
</comment>
<evidence type="ECO:0000256" key="5">
    <source>
        <dbReference type="ARBA" id="ARBA00038965"/>
    </source>
</evidence>
<comment type="similarity">
    <text evidence="7">Belongs to the cyclin family.</text>
</comment>
<dbReference type="CDD" id="cd20546">
    <property type="entry name" value="CYCLIN_SpCG1C_ScCTK2-like_rpt2"/>
    <property type="match status" value="1"/>
</dbReference>
<keyword evidence="11" id="KW-1185">Reference proteome</keyword>
<dbReference type="Gene3D" id="1.10.472.10">
    <property type="entry name" value="Cyclin-like"/>
    <property type="match status" value="2"/>
</dbReference>
<dbReference type="InterPro" id="IPR015422">
    <property type="entry name" value="PyrdxlP-dep_Trfase_small"/>
</dbReference>
<keyword evidence="2" id="KW-0663">Pyridoxal phosphate</keyword>
<feature type="region of interest" description="Disordered" evidence="8">
    <location>
        <begin position="1"/>
        <end position="92"/>
    </location>
</feature>
<dbReference type="SUPFAM" id="SSF47954">
    <property type="entry name" value="Cyclin-like"/>
    <property type="match status" value="2"/>
</dbReference>
<dbReference type="InterPro" id="IPR036915">
    <property type="entry name" value="Cyclin-like_sf"/>
</dbReference>
<dbReference type="Pfam" id="PF00282">
    <property type="entry name" value="Pyridoxal_deC"/>
    <property type="match status" value="1"/>
</dbReference>
<protein>
    <recommendedName>
        <fullName evidence="5">sphinganine-1-phosphate aldolase</fullName>
        <ecNumber evidence="5">4.1.2.27</ecNumber>
    </recommendedName>
    <alternativeName>
        <fullName evidence="6">Sphingosine-1-phosphate aldolase</fullName>
    </alternativeName>
</protein>
<feature type="domain" description="Cyclin-like" evidence="9">
    <location>
        <begin position="203"/>
        <end position="303"/>
    </location>
</feature>
<feature type="compositionally biased region" description="Basic residues" evidence="8">
    <location>
        <begin position="1"/>
        <end position="17"/>
    </location>
</feature>
<dbReference type="Gene3D" id="6.10.140.2150">
    <property type="match status" value="1"/>
</dbReference>
<feature type="compositionally biased region" description="Low complexity" evidence="8">
    <location>
        <begin position="482"/>
        <end position="497"/>
    </location>
</feature>
<evidence type="ECO:0000313" key="10">
    <source>
        <dbReference type="EMBL" id="KAK5944463.1"/>
    </source>
</evidence>
<dbReference type="Proteomes" id="UP001334248">
    <property type="component" value="Unassembled WGS sequence"/>
</dbReference>
<evidence type="ECO:0000256" key="6">
    <source>
        <dbReference type="ARBA" id="ARBA00042568"/>
    </source>
</evidence>
<feature type="compositionally biased region" description="Basic and acidic residues" evidence="8">
    <location>
        <begin position="32"/>
        <end position="50"/>
    </location>
</feature>
<evidence type="ECO:0000256" key="4">
    <source>
        <dbReference type="ARBA" id="ARBA00038302"/>
    </source>
</evidence>
<accession>A0ABR0RW51</accession>
<dbReference type="EC" id="4.1.2.27" evidence="5"/>
<dbReference type="InterPro" id="IPR002129">
    <property type="entry name" value="PyrdxlP-dep_de-COase"/>
</dbReference>
<name>A0ABR0RW51_9EURO</name>